<gene>
    <name evidence="3" type="ORF">HOLleu_05826</name>
</gene>
<evidence type="ECO:0000313" key="3">
    <source>
        <dbReference type="EMBL" id="KAJ8046968.1"/>
    </source>
</evidence>
<dbReference type="InterPro" id="IPR036179">
    <property type="entry name" value="Ig-like_dom_sf"/>
</dbReference>
<accession>A0A9Q1CKM1</accession>
<keyword evidence="4" id="KW-1185">Reference proteome</keyword>
<comment type="caution">
    <text evidence="3">The sequence shown here is derived from an EMBL/GenBank/DDBJ whole genome shotgun (WGS) entry which is preliminary data.</text>
</comment>
<dbReference type="Proteomes" id="UP001152320">
    <property type="component" value="Chromosome 2"/>
</dbReference>
<dbReference type="Pfam" id="PF08205">
    <property type="entry name" value="C2-set_2"/>
    <property type="match status" value="1"/>
</dbReference>
<dbReference type="InterPro" id="IPR007110">
    <property type="entry name" value="Ig-like_dom"/>
</dbReference>
<evidence type="ECO:0000313" key="4">
    <source>
        <dbReference type="Proteomes" id="UP001152320"/>
    </source>
</evidence>
<reference evidence="3" key="1">
    <citation type="submission" date="2021-10" db="EMBL/GenBank/DDBJ databases">
        <title>Tropical sea cucumber genome reveals ecological adaptation and Cuvierian tubules defense mechanism.</title>
        <authorList>
            <person name="Chen T."/>
        </authorList>
    </citation>
    <scope>NUCLEOTIDE SEQUENCE</scope>
    <source>
        <strain evidence="3">Nanhai2018</strain>
        <tissue evidence="3">Muscle</tissue>
    </source>
</reference>
<proteinExistence type="predicted"/>
<dbReference type="InterPro" id="IPR013783">
    <property type="entry name" value="Ig-like_fold"/>
</dbReference>
<dbReference type="EMBL" id="JAIZAY010000002">
    <property type="protein sequence ID" value="KAJ8046968.1"/>
    <property type="molecule type" value="Genomic_DNA"/>
</dbReference>
<organism evidence="3 4">
    <name type="scientific">Holothuria leucospilota</name>
    <name type="common">Black long sea cucumber</name>
    <name type="synonym">Mertensiothuria leucospilota</name>
    <dbReference type="NCBI Taxonomy" id="206669"/>
    <lineage>
        <taxon>Eukaryota</taxon>
        <taxon>Metazoa</taxon>
        <taxon>Echinodermata</taxon>
        <taxon>Eleutherozoa</taxon>
        <taxon>Echinozoa</taxon>
        <taxon>Holothuroidea</taxon>
        <taxon>Aspidochirotacea</taxon>
        <taxon>Aspidochirotida</taxon>
        <taxon>Holothuriidae</taxon>
        <taxon>Holothuria</taxon>
    </lineage>
</organism>
<dbReference type="Gene3D" id="2.60.40.10">
    <property type="entry name" value="Immunoglobulins"/>
    <property type="match status" value="1"/>
</dbReference>
<dbReference type="PROSITE" id="PS50835">
    <property type="entry name" value="IG_LIKE"/>
    <property type="match status" value="1"/>
</dbReference>
<evidence type="ECO:0000256" key="1">
    <source>
        <dbReference type="ARBA" id="ARBA00023157"/>
    </source>
</evidence>
<feature type="domain" description="Ig-like" evidence="2">
    <location>
        <begin position="39"/>
        <end position="108"/>
    </location>
</feature>
<keyword evidence="1" id="KW-1015">Disulfide bond</keyword>
<sequence>MSTFNLAFVYLSRLSLGDVHVTLNKSLSLENDTLLSKCCVVFGLEPEKFKLEWLLNGKTSYFNYSTHNFTEGNKARMFCSNLTLSVNRSYHGQSLDCLVQNHRNTSASALLHVLCKSNKSSLQDFPFK</sequence>
<dbReference type="SUPFAM" id="SSF48726">
    <property type="entry name" value="Immunoglobulin"/>
    <property type="match status" value="1"/>
</dbReference>
<name>A0A9Q1CKM1_HOLLE</name>
<protein>
    <recommendedName>
        <fullName evidence="2">Ig-like domain-containing protein</fullName>
    </recommendedName>
</protein>
<dbReference type="InterPro" id="IPR013162">
    <property type="entry name" value="CD80_C2-set"/>
</dbReference>
<evidence type="ECO:0000259" key="2">
    <source>
        <dbReference type="PROSITE" id="PS50835"/>
    </source>
</evidence>
<dbReference type="AlphaFoldDB" id="A0A9Q1CKM1"/>